<proteinExistence type="predicted"/>
<reference evidence="1 2" key="2">
    <citation type="submission" date="2018-03" db="EMBL/GenBank/DDBJ databases">
        <authorList>
            <person name="Keele B.F."/>
        </authorList>
    </citation>
    <scope>NUCLEOTIDE SEQUENCE [LARGE SCALE GENOMIC DNA]</scope>
    <source>
        <strain evidence="1 2">D13</strain>
    </source>
</reference>
<name>A0A2P1PUR2_9GAMM</name>
<protein>
    <submittedName>
        <fullName evidence="1">Uncharacterized protein</fullName>
    </submittedName>
</protein>
<dbReference type="AlphaFoldDB" id="A0A2P1PUR2"/>
<reference evidence="1 2" key="1">
    <citation type="submission" date="2018-03" db="EMBL/GenBank/DDBJ databases">
        <title>Ahniella affigens gen. nov., sp. nov., a gammaproteobacterium isolated from sandy soil near a stream.</title>
        <authorList>
            <person name="Ko Y."/>
            <person name="Kim J.-H."/>
        </authorList>
    </citation>
    <scope>NUCLEOTIDE SEQUENCE [LARGE SCALE GENOMIC DNA]</scope>
    <source>
        <strain evidence="1 2">D13</strain>
    </source>
</reference>
<dbReference type="KEGG" id="xba:C7S18_15815"/>
<organism evidence="1 2">
    <name type="scientific">Ahniella affigens</name>
    <dbReference type="NCBI Taxonomy" id="2021234"/>
    <lineage>
        <taxon>Bacteria</taxon>
        <taxon>Pseudomonadati</taxon>
        <taxon>Pseudomonadota</taxon>
        <taxon>Gammaproteobacteria</taxon>
        <taxon>Lysobacterales</taxon>
        <taxon>Rhodanobacteraceae</taxon>
        <taxon>Ahniella</taxon>
    </lineage>
</organism>
<dbReference type="Proteomes" id="UP000241074">
    <property type="component" value="Chromosome"/>
</dbReference>
<gene>
    <name evidence="1" type="ORF">C7S18_15815</name>
</gene>
<dbReference type="EMBL" id="CP027860">
    <property type="protein sequence ID" value="AVP98562.1"/>
    <property type="molecule type" value="Genomic_DNA"/>
</dbReference>
<evidence type="ECO:0000313" key="1">
    <source>
        <dbReference type="EMBL" id="AVP98562.1"/>
    </source>
</evidence>
<sequence length="341" mass="38264">MQLGRTGPQAMNWWAWGILICVLISSGSLANDGIRWREPGPGSYAVVKDHTKARDKQGDLLPLLLPEHQPVAVILEITSPELELSIGRKPTQEVAASVANRGRVNFELLQTERFGAGNIPPLQELAKPLRHKLLSFDFSSSVQQAMMADLPSEFTNRSMPVTVVETWPDLHRAVQEHAGKVVLLAGAHYFIDAKFRAIGVMLSIDLCQIDKDGACRRSMRPAGPKVRGVWPFDYNFRGQYERQLAASMKLKAKMPVDHARCWNSVTTEQIASWVREGISALTTEWSGSIRKSYRIGTEDAGIWRPSAFEQGYHWLIRRDGERVLTMTSRPGLQIIDYGDFK</sequence>
<accession>A0A2P1PUR2</accession>
<evidence type="ECO:0000313" key="2">
    <source>
        <dbReference type="Proteomes" id="UP000241074"/>
    </source>
</evidence>
<keyword evidence="2" id="KW-1185">Reference proteome</keyword>